<dbReference type="EMBL" id="MFYX01000003">
    <property type="protein sequence ID" value="OGK07566.1"/>
    <property type="molecule type" value="Genomic_DNA"/>
</dbReference>
<proteinExistence type="predicted"/>
<organism evidence="2 3">
    <name type="scientific">Candidatus Raymondbacteria bacterium RIFOXYD12_FULL_49_13</name>
    <dbReference type="NCBI Taxonomy" id="1817890"/>
    <lineage>
        <taxon>Bacteria</taxon>
        <taxon>Raymondiibacteriota</taxon>
    </lineage>
</organism>
<keyword evidence="1" id="KW-0732">Signal</keyword>
<evidence type="ECO:0000256" key="1">
    <source>
        <dbReference type="SAM" id="SignalP"/>
    </source>
</evidence>
<gene>
    <name evidence="2" type="ORF">A2519_01575</name>
</gene>
<dbReference type="NCBIfam" id="TIGR04183">
    <property type="entry name" value="Por_Secre_tail"/>
    <property type="match status" value="1"/>
</dbReference>
<evidence type="ECO:0000313" key="3">
    <source>
        <dbReference type="Proteomes" id="UP000179243"/>
    </source>
</evidence>
<protein>
    <submittedName>
        <fullName evidence="2">Uncharacterized protein</fullName>
    </submittedName>
</protein>
<name>A0A1F7FM37_UNCRA</name>
<accession>A0A1F7FM37</accession>
<sequence length="548" mass="59399">MRITPVLFLLYFVLFPSTVSARQVTPTVAYIYSVFSRLASNDTFMLPAGTYYLSSRAQLSDLVNVAVISRDGPGKAVIIGTTPASNAESIVFEKCSTVSIIGIEIRQSGDNILKFGGCTNVLVKDCYIHNASNQGDCIKATQHGADNTMTSNITIQGCIIHSPGHTSSTEFEECFDMMYTRNALITDCWFFLTDTGGNQLSYPKGGCEDIIYERCLFGPQSTIAWDPAVGGGVASVTSGFNVERETIRSCVFFDCHSGAVGSFGSKDFWIYNNTFINCAHRTDRSPQYLGIIHVKHGGGAAANSENFYIYNNAFYNNQQKNVYIFCTQGVTALNVNHDYNAYYNTGSILTTVDYNPATEGNRVTANPYAAGAPDIPALPNVTISSHTWAQLDSLKKLIIRQCRTAAGASVIDHGTAANATPYPDVTADIEGLSSPYNNVYDIGAYEYDPSVTVEQNPPAAQTPGIAVWPNPFNPVVTIAVNGQRPTGKGTTLCSLYDARGKLVKKVFAIRAGSGAYLTWDATGMASGVYTIRTVIDNMSYSKRIILTR</sequence>
<dbReference type="InterPro" id="IPR006626">
    <property type="entry name" value="PbH1"/>
</dbReference>
<dbReference type="Proteomes" id="UP000179243">
    <property type="component" value="Unassembled WGS sequence"/>
</dbReference>
<comment type="caution">
    <text evidence="2">The sequence shown here is derived from an EMBL/GenBank/DDBJ whole genome shotgun (WGS) entry which is preliminary data.</text>
</comment>
<feature type="signal peptide" evidence="1">
    <location>
        <begin position="1"/>
        <end position="21"/>
    </location>
</feature>
<reference evidence="2 3" key="1">
    <citation type="journal article" date="2016" name="Nat. Commun.">
        <title>Thousands of microbial genomes shed light on interconnected biogeochemical processes in an aquifer system.</title>
        <authorList>
            <person name="Anantharaman K."/>
            <person name="Brown C.T."/>
            <person name="Hug L.A."/>
            <person name="Sharon I."/>
            <person name="Castelle C.J."/>
            <person name="Probst A.J."/>
            <person name="Thomas B.C."/>
            <person name="Singh A."/>
            <person name="Wilkins M.J."/>
            <person name="Karaoz U."/>
            <person name="Brodie E.L."/>
            <person name="Williams K.H."/>
            <person name="Hubbard S.S."/>
            <person name="Banfield J.F."/>
        </authorList>
    </citation>
    <scope>NUCLEOTIDE SEQUENCE [LARGE SCALE GENOMIC DNA]</scope>
</reference>
<dbReference type="InterPro" id="IPR011050">
    <property type="entry name" value="Pectin_lyase_fold/virulence"/>
</dbReference>
<dbReference type="Gene3D" id="2.160.20.10">
    <property type="entry name" value="Single-stranded right-handed beta-helix, Pectin lyase-like"/>
    <property type="match status" value="1"/>
</dbReference>
<feature type="chain" id="PRO_5009528857" evidence="1">
    <location>
        <begin position="22"/>
        <end position="548"/>
    </location>
</feature>
<dbReference type="InterPro" id="IPR012334">
    <property type="entry name" value="Pectin_lyas_fold"/>
</dbReference>
<evidence type="ECO:0000313" key="2">
    <source>
        <dbReference type="EMBL" id="OGK07566.1"/>
    </source>
</evidence>
<dbReference type="SMART" id="SM00710">
    <property type="entry name" value="PbH1"/>
    <property type="match status" value="5"/>
</dbReference>
<dbReference type="AlphaFoldDB" id="A0A1F7FM37"/>
<dbReference type="SUPFAM" id="SSF51126">
    <property type="entry name" value="Pectin lyase-like"/>
    <property type="match status" value="1"/>
</dbReference>
<dbReference type="InterPro" id="IPR026444">
    <property type="entry name" value="Secre_tail"/>
</dbReference>